<evidence type="ECO:0000256" key="2">
    <source>
        <dbReference type="ARBA" id="ARBA00022737"/>
    </source>
</evidence>
<gene>
    <name evidence="9" type="ORF">AMORRO_LOCUS14368</name>
</gene>
<evidence type="ECO:0000256" key="6">
    <source>
        <dbReference type="ARBA" id="ARBA00023187"/>
    </source>
</evidence>
<feature type="non-terminal residue" evidence="9">
    <location>
        <position position="1"/>
    </location>
</feature>
<feature type="domain" description="SURP motif" evidence="8">
    <location>
        <begin position="213"/>
        <end position="256"/>
    </location>
</feature>
<dbReference type="EMBL" id="CAJVPV010028226">
    <property type="protein sequence ID" value="CAG8735931.1"/>
    <property type="molecule type" value="Genomic_DNA"/>
</dbReference>
<dbReference type="Pfam" id="PF09750">
    <property type="entry name" value="DRY_EERY"/>
    <property type="match status" value="1"/>
</dbReference>
<feature type="compositionally biased region" description="Basic and acidic residues" evidence="7">
    <location>
        <begin position="151"/>
        <end position="162"/>
    </location>
</feature>
<name>A0A9N9IH26_9GLOM</name>
<dbReference type="InterPro" id="IPR000061">
    <property type="entry name" value="Surp"/>
</dbReference>
<dbReference type="AlphaFoldDB" id="A0A9N9IH26"/>
<feature type="region of interest" description="Disordered" evidence="7">
    <location>
        <begin position="1"/>
        <end position="43"/>
    </location>
</feature>
<protein>
    <submittedName>
        <fullName evidence="9">7812_t:CDS:1</fullName>
    </submittedName>
</protein>
<keyword evidence="4" id="KW-0805">Transcription regulation</keyword>
<evidence type="ECO:0000256" key="1">
    <source>
        <dbReference type="ARBA" id="ARBA00022664"/>
    </source>
</evidence>
<keyword evidence="5" id="KW-0804">Transcription</keyword>
<dbReference type="PANTHER" id="PTHR13161:SF15">
    <property type="entry name" value="SPLICING FACTOR, SUPPRESSOR OF WHITE-APRICOT HOMOLOG"/>
    <property type="match status" value="1"/>
</dbReference>
<dbReference type="OrthoDB" id="447637at2759"/>
<feature type="compositionally biased region" description="Acidic residues" evidence="7">
    <location>
        <begin position="136"/>
        <end position="150"/>
    </location>
</feature>
<dbReference type="SUPFAM" id="SSF109905">
    <property type="entry name" value="Surp module (SWAP domain)"/>
    <property type="match status" value="1"/>
</dbReference>
<evidence type="ECO:0000259" key="8">
    <source>
        <dbReference type="PROSITE" id="PS50128"/>
    </source>
</evidence>
<feature type="compositionally biased region" description="Basic residues" evidence="7">
    <location>
        <begin position="28"/>
        <end position="41"/>
    </location>
</feature>
<organism evidence="9 10">
    <name type="scientific">Acaulospora morrowiae</name>
    <dbReference type="NCBI Taxonomy" id="94023"/>
    <lineage>
        <taxon>Eukaryota</taxon>
        <taxon>Fungi</taxon>
        <taxon>Fungi incertae sedis</taxon>
        <taxon>Mucoromycota</taxon>
        <taxon>Glomeromycotina</taxon>
        <taxon>Glomeromycetes</taxon>
        <taxon>Diversisporales</taxon>
        <taxon>Acaulosporaceae</taxon>
        <taxon>Acaulospora</taxon>
    </lineage>
</organism>
<dbReference type="Pfam" id="PF01805">
    <property type="entry name" value="Surp"/>
    <property type="match status" value="1"/>
</dbReference>
<keyword evidence="1" id="KW-0507">mRNA processing</keyword>
<evidence type="ECO:0000313" key="10">
    <source>
        <dbReference type="Proteomes" id="UP000789342"/>
    </source>
</evidence>
<keyword evidence="6" id="KW-0508">mRNA splicing</keyword>
<dbReference type="InterPro" id="IPR035967">
    <property type="entry name" value="SWAP/Surp_sf"/>
</dbReference>
<evidence type="ECO:0000256" key="5">
    <source>
        <dbReference type="ARBA" id="ARBA00023163"/>
    </source>
</evidence>
<proteinExistence type="predicted"/>
<dbReference type="Proteomes" id="UP000789342">
    <property type="component" value="Unassembled WGS sequence"/>
</dbReference>
<evidence type="ECO:0000256" key="3">
    <source>
        <dbReference type="ARBA" id="ARBA00022884"/>
    </source>
</evidence>
<accession>A0A9N9IH26</accession>
<dbReference type="SMART" id="SM00648">
    <property type="entry name" value="SWAP"/>
    <property type="match status" value="1"/>
</dbReference>
<keyword evidence="3" id="KW-0694">RNA-binding</keyword>
<dbReference type="PANTHER" id="PTHR13161">
    <property type="entry name" value="SPLICING FACTOR SUPPRESSOR OF WHITE APRICOT"/>
    <property type="match status" value="1"/>
</dbReference>
<dbReference type="GO" id="GO:0003723">
    <property type="term" value="F:RNA binding"/>
    <property type="evidence" value="ECO:0007669"/>
    <property type="project" value="UniProtKB-KW"/>
</dbReference>
<evidence type="ECO:0000313" key="9">
    <source>
        <dbReference type="EMBL" id="CAG8735931.1"/>
    </source>
</evidence>
<keyword evidence="2" id="KW-0677">Repeat</keyword>
<feature type="region of interest" description="Disordered" evidence="7">
    <location>
        <begin position="136"/>
        <end position="162"/>
    </location>
</feature>
<sequence>MFFSETLLQEPSDKQTTRTWSEVASSRFKSRRSKHPRKKQRTNSQEYDDLLVFGYEVKTFRDDEMSKKVDEGNLLISWRGETENRILLDRYDVRNLLDDREQFKKASYTMSRRNEDIEQEKIIDEERWRDLDSESEDLFEMSEEERDEYIEEKKEKRTTDENKGYNYHYQYTEESQSYDETEESNNEVKSTYTPKYSVPVGMTTPLDNRVDEIIERTAKFLNASTDPQMEIVIQAKQASNPSFSFLNKEDPLYPYYKHVRVLLQT</sequence>
<dbReference type="GO" id="GO:0000395">
    <property type="term" value="P:mRNA 5'-splice site recognition"/>
    <property type="evidence" value="ECO:0007669"/>
    <property type="project" value="TreeGrafter"/>
</dbReference>
<evidence type="ECO:0000256" key="7">
    <source>
        <dbReference type="SAM" id="MobiDB-lite"/>
    </source>
</evidence>
<comment type="caution">
    <text evidence="9">The sequence shown here is derived from an EMBL/GenBank/DDBJ whole genome shotgun (WGS) entry which is preliminary data.</text>
</comment>
<dbReference type="SMART" id="SM01141">
    <property type="entry name" value="DRY_EERY"/>
    <property type="match status" value="1"/>
</dbReference>
<dbReference type="InterPro" id="IPR019147">
    <property type="entry name" value="SWAP_N_domain"/>
</dbReference>
<reference evidence="9" key="1">
    <citation type="submission" date="2021-06" db="EMBL/GenBank/DDBJ databases">
        <authorList>
            <person name="Kallberg Y."/>
            <person name="Tangrot J."/>
            <person name="Rosling A."/>
        </authorList>
    </citation>
    <scope>NUCLEOTIDE SEQUENCE</scope>
    <source>
        <strain evidence="9">CL551</strain>
    </source>
</reference>
<dbReference type="Gene3D" id="1.10.10.790">
    <property type="entry name" value="Surp module"/>
    <property type="match status" value="1"/>
</dbReference>
<keyword evidence="10" id="KW-1185">Reference proteome</keyword>
<dbReference type="PROSITE" id="PS50128">
    <property type="entry name" value="SURP"/>
    <property type="match status" value="1"/>
</dbReference>
<dbReference type="InterPro" id="IPR040397">
    <property type="entry name" value="SWAP"/>
</dbReference>
<evidence type="ECO:0000256" key="4">
    <source>
        <dbReference type="ARBA" id="ARBA00023015"/>
    </source>
</evidence>